<dbReference type="SUPFAM" id="SSF57535">
    <property type="entry name" value="Complement control module/SCR domain"/>
    <property type="match status" value="1"/>
</dbReference>
<evidence type="ECO:0000256" key="1">
    <source>
        <dbReference type="ARBA" id="ARBA00004370"/>
    </source>
</evidence>
<dbReference type="InterPro" id="IPR035976">
    <property type="entry name" value="Sushi/SCR/CCP_sf"/>
</dbReference>
<sequence length="1342" mass="154645">MCKFKLVFLFLLTVPCVFGQDDQEHNPNDEVELTATHNGHPGPSIQDSQDDAKRNEQPPFKPRNQHDVDESNAKYTDYTNWDSLTSRYAPPQESQRGGIPYYVTEQRLREIRKEFMYWYFDLGGDGDNIGDWQKTIQSSSPQVHKNLNFQLPFFGFRFNYTRVSINGYLEFSDPPENYPAYPLVFPVKDWPKMNDPSFMGIFFSKCRIGSLRTEDLDRRKPGVYFRLERDLQTRIDQLGVEMRERVKWDIREGMIGAETFNPKHAIIVTWKNISFAGGIPQALYTTNTFQLVLATDEVFTYAIFNYLDLQWTSHTEALGDTLKGEGGTPAFVGFNAGNGTRSYEYMPYSQASVIRDLSGRGWGNGFKGRHIFRIDENIIVGSCNKDIDGANLPLVFAPESGNMLGGTMVNITGPCFDPNDKIICKFDVEDEIFGTVVDSNRAVCIQPRLFVEGYVRLEIAIGPGKYKWKGKYFVETPATAAEKIFFEDYSVHEKYPPEIKISWVKYNLTTNENANIRISLWGYRETTIRPEFLYIDELATGIMNTGRHVITPGEFRLRDNRNVSDIKFGFIQINLTEPIPIEGTSTRITPLIWSRPIPLGWYFAPQWEREFGQNWPDTLCDNWIRNDRYLRNFANELPQCPCTLEHALSDKGRYMPDPDCDKDANPKCEYHRGAVHCVRTASPTLEGSEQQCCYDKNLYLMLSYDQQWGSSPHRSHNLGYLPWNEANKVPTLSHWFHDMVPKYLCCRWQHEQAVGCETVRFERRPTQDCVAYQPPAVGGVFGDPHLITFDDVTYTFNGKGEFVLVRSNTIQNRLDIQARFEQMNMNAYGEVKATQMTSVVARGNLSTIVEVRMRPQEAQWRYRLDVFADGRRIYFDRPSIKFQHFPGVTVYTPTYILNQSEVLVMFDSGAGIEVVENKGYMTTRVYLPWTYINKTRGLLGNWSFNPNDDLIDPDDLQVSVPTTLDENERLYNEFGMKWMLEDKDDPKKGQALFFREYARTSSYYNNKTFKPEFRMIAEEIIPGNISTERDNAYKFCFDDPQCIYDYAVTLNRDLAHFTLNYKSSILNLKEINKKRVISCGVLETPRFGRKSNFMFVPGTKVTFECNQDFILVGDQRRECMPEGYWDVPTYGYTECLRQQEYSSRTAGLTSGIVLAILIPLVLCLVYAGFRLFNSYNKNKDSLLFNPPSRSASRLKLNEAEPMMQNSRTISPTTPPSDEFNEYTYRSPVGSDRSSTSSGNSKKRRSYEKSYRTHEPLEGLPEIDFEDKAWDLEDPETEPKDKPNFNRSESEGPVYSLPFRLKEPNAELSSSNPNLIDNRYEPRANPALNRAVTQSQSSVVTDV</sequence>
<dbReference type="InterPro" id="IPR000436">
    <property type="entry name" value="Sushi_SCR_CCP_dom"/>
</dbReference>
<dbReference type="Pfam" id="PF00094">
    <property type="entry name" value="VWD"/>
    <property type="match status" value="1"/>
</dbReference>
<evidence type="ECO:0008006" key="15">
    <source>
        <dbReference type="Google" id="ProtNLM"/>
    </source>
</evidence>
<keyword evidence="4 8" id="KW-0472">Membrane</keyword>
<evidence type="ECO:0000313" key="14">
    <source>
        <dbReference type="EMBL" id="JAV61733.1"/>
    </source>
</evidence>
<comment type="subcellular location">
    <subcellularLocation>
        <location evidence="1">Membrane</location>
    </subcellularLocation>
</comment>
<dbReference type="PANTHER" id="PTHR13802:SF52">
    <property type="entry name" value="MUCIN-4"/>
    <property type="match status" value="1"/>
</dbReference>
<evidence type="ECO:0000259" key="12">
    <source>
        <dbReference type="PROSITE" id="PS51220"/>
    </source>
</evidence>
<dbReference type="InterPro" id="IPR051495">
    <property type="entry name" value="Epithelial_Barrier/Signaling"/>
</dbReference>
<name>A0A1Y1KJZ8_PHOPY</name>
<dbReference type="PROSITE" id="PS50923">
    <property type="entry name" value="SUSHI"/>
    <property type="match status" value="1"/>
</dbReference>
<feature type="transmembrane region" description="Helical" evidence="8">
    <location>
        <begin position="1146"/>
        <end position="1169"/>
    </location>
</feature>
<reference evidence="14" key="1">
    <citation type="journal article" date="2016" name="Sci. Rep.">
        <title>Molecular characterization of firefly nuptial gifts: a multi-omics approach sheds light on postcopulatory sexual selection.</title>
        <authorList>
            <person name="Al-Wathiqui N."/>
            <person name="Fallon T.R."/>
            <person name="South A."/>
            <person name="Weng J.K."/>
            <person name="Lewis S.M."/>
        </authorList>
    </citation>
    <scope>NUCLEOTIDE SEQUENCE</scope>
</reference>
<dbReference type="SMART" id="SM00216">
    <property type="entry name" value="VWD"/>
    <property type="match status" value="1"/>
</dbReference>
<dbReference type="PROSITE" id="PS51233">
    <property type="entry name" value="VWFD"/>
    <property type="match status" value="1"/>
</dbReference>
<dbReference type="Pfam" id="PF00084">
    <property type="entry name" value="Sushi"/>
    <property type="match status" value="1"/>
</dbReference>
<dbReference type="EMBL" id="GEZM01081254">
    <property type="protein sequence ID" value="JAV61733.1"/>
    <property type="molecule type" value="Transcribed_RNA"/>
</dbReference>
<evidence type="ECO:0000259" key="10">
    <source>
        <dbReference type="PROSITE" id="PS50856"/>
    </source>
</evidence>
<dbReference type="InterPro" id="IPR056619">
    <property type="entry name" value="C8-3_MUC4"/>
</dbReference>
<dbReference type="PROSITE" id="PS50856">
    <property type="entry name" value="AMOP"/>
    <property type="match status" value="1"/>
</dbReference>
<dbReference type="Pfam" id="PF03782">
    <property type="entry name" value="AMOP"/>
    <property type="match status" value="1"/>
</dbReference>
<keyword evidence="2 8" id="KW-0812">Transmembrane</keyword>
<dbReference type="GO" id="GO:0007160">
    <property type="term" value="P:cell-matrix adhesion"/>
    <property type="evidence" value="ECO:0007669"/>
    <property type="project" value="InterPro"/>
</dbReference>
<comment type="caution">
    <text evidence="6">Lacks conserved residue(s) required for the propagation of feature annotation.</text>
</comment>
<feature type="compositionally biased region" description="Basic and acidic residues" evidence="7">
    <location>
        <begin position="1246"/>
        <end position="1256"/>
    </location>
</feature>
<evidence type="ECO:0000256" key="6">
    <source>
        <dbReference type="PROSITE-ProRule" id="PRU00302"/>
    </source>
</evidence>
<feature type="region of interest" description="Disordered" evidence="7">
    <location>
        <begin position="1197"/>
        <end position="1342"/>
    </location>
</feature>
<organism evidence="14">
    <name type="scientific">Photinus pyralis</name>
    <name type="common">Common eastern firefly</name>
    <name type="synonym">Lampyris pyralis</name>
    <dbReference type="NCBI Taxonomy" id="7054"/>
    <lineage>
        <taxon>Eukaryota</taxon>
        <taxon>Metazoa</taxon>
        <taxon>Ecdysozoa</taxon>
        <taxon>Arthropoda</taxon>
        <taxon>Hexapoda</taxon>
        <taxon>Insecta</taxon>
        <taxon>Pterygota</taxon>
        <taxon>Neoptera</taxon>
        <taxon>Endopterygota</taxon>
        <taxon>Coleoptera</taxon>
        <taxon>Polyphaga</taxon>
        <taxon>Elateriformia</taxon>
        <taxon>Elateroidea</taxon>
        <taxon>Lampyridae</taxon>
        <taxon>Lampyrinae</taxon>
        <taxon>Photinus</taxon>
    </lineage>
</organism>
<dbReference type="InterPro" id="IPR005533">
    <property type="entry name" value="AMOP_dom"/>
</dbReference>
<feature type="domain" description="Sushi" evidence="11">
    <location>
        <begin position="1077"/>
        <end position="1137"/>
    </location>
</feature>
<dbReference type="PROSITE" id="PS51220">
    <property type="entry name" value="NIDO"/>
    <property type="match status" value="1"/>
</dbReference>
<accession>A0A1Y1KJZ8</accession>
<dbReference type="Pfam" id="PF23263">
    <property type="entry name" value="C8-3_MUC4"/>
    <property type="match status" value="1"/>
</dbReference>
<dbReference type="InterPro" id="IPR003886">
    <property type="entry name" value="NIDO_dom"/>
</dbReference>
<keyword evidence="6" id="KW-0768">Sushi</keyword>
<dbReference type="PANTHER" id="PTHR13802">
    <property type="entry name" value="MUCIN 4-RELATED"/>
    <property type="match status" value="1"/>
</dbReference>
<keyword evidence="9" id="KW-0732">Signal</keyword>
<dbReference type="Gene3D" id="2.60.40.10">
    <property type="entry name" value="Immunoglobulins"/>
    <property type="match status" value="1"/>
</dbReference>
<feature type="domain" description="AMOP" evidence="10">
    <location>
        <begin position="612"/>
        <end position="763"/>
    </location>
</feature>
<dbReference type="Gene3D" id="2.10.70.10">
    <property type="entry name" value="Complement Module, domain 1"/>
    <property type="match status" value="1"/>
</dbReference>
<dbReference type="SMART" id="SM00723">
    <property type="entry name" value="AMOP"/>
    <property type="match status" value="1"/>
</dbReference>
<evidence type="ECO:0000256" key="9">
    <source>
        <dbReference type="SAM" id="SignalP"/>
    </source>
</evidence>
<evidence type="ECO:0000256" key="8">
    <source>
        <dbReference type="SAM" id="Phobius"/>
    </source>
</evidence>
<dbReference type="CDD" id="cd00033">
    <property type="entry name" value="CCP"/>
    <property type="match status" value="1"/>
</dbReference>
<dbReference type="SMART" id="SM00539">
    <property type="entry name" value="NIDO"/>
    <property type="match status" value="1"/>
</dbReference>
<feature type="domain" description="NIDO" evidence="12">
    <location>
        <begin position="223"/>
        <end position="377"/>
    </location>
</feature>
<keyword evidence="5" id="KW-1015">Disulfide bond</keyword>
<proteinExistence type="predicted"/>
<feature type="compositionally biased region" description="Low complexity" evidence="7">
    <location>
        <begin position="1331"/>
        <end position="1342"/>
    </location>
</feature>
<feature type="domain" description="VWFD" evidence="13">
    <location>
        <begin position="776"/>
        <end position="986"/>
    </location>
</feature>
<evidence type="ECO:0000256" key="3">
    <source>
        <dbReference type="ARBA" id="ARBA00022989"/>
    </source>
</evidence>
<dbReference type="SMART" id="SM00032">
    <property type="entry name" value="CCP"/>
    <property type="match status" value="1"/>
</dbReference>
<dbReference type="InterPro" id="IPR001846">
    <property type="entry name" value="VWF_type-D"/>
</dbReference>
<dbReference type="Pfam" id="PF06119">
    <property type="entry name" value="NIDO"/>
    <property type="match status" value="1"/>
</dbReference>
<evidence type="ECO:0000256" key="4">
    <source>
        <dbReference type="ARBA" id="ARBA00023136"/>
    </source>
</evidence>
<keyword evidence="3 8" id="KW-1133">Transmembrane helix</keyword>
<evidence type="ECO:0000256" key="5">
    <source>
        <dbReference type="ARBA" id="ARBA00023157"/>
    </source>
</evidence>
<feature type="chain" id="PRO_5012847194" description="Protein mesh" evidence="9">
    <location>
        <begin position="20"/>
        <end position="1342"/>
    </location>
</feature>
<evidence type="ECO:0000256" key="7">
    <source>
        <dbReference type="SAM" id="MobiDB-lite"/>
    </source>
</evidence>
<feature type="compositionally biased region" description="Basic and acidic residues" evidence="7">
    <location>
        <begin position="1265"/>
        <end position="1289"/>
    </location>
</feature>
<evidence type="ECO:0000256" key="2">
    <source>
        <dbReference type="ARBA" id="ARBA00022692"/>
    </source>
</evidence>
<dbReference type="InterPro" id="IPR014756">
    <property type="entry name" value="Ig_E-set"/>
</dbReference>
<dbReference type="InterPro" id="IPR013783">
    <property type="entry name" value="Ig-like_fold"/>
</dbReference>
<feature type="compositionally biased region" description="Low complexity" evidence="7">
    <location>
        <begin position="1225"/>
        <end position="1239"/>
    </location>
</feature>
<dbReference type="GO" id="GO:0016020">
    <property type="term" value="C:membrane"/>
    <property type="evidence" value="ECO:0007669"/>
    <property type="project" value="UniProtKB-SubCell"/>
</dbReference>
<feature type="signal peptide" evidence="9">
    <location>
        <begin position="1"/>
        <end position="19"/>
    </location>
</feature>
<feature type="region of interest" description="Disordered" evidence="7">
    <location>
        <begin position="25"/>
        <end position="72"/>
    </location>
</feature>
<protein>
    <recommendedName>
        <fullName evidence="15">Protein mesh</fullName>
    </recommendedName>
</protein>
<dbReference type="SUPFAM" id="SSF81296">
    <property type="entry name" value="E set domains"/>
    <property type="match status" value="1"/>
</dbReference>
<evidence type="ECO:0000259" key="11">
    <source>
        <dbReference type="PROSITE" id="PS50923"/>
    </source>
</evidence>
<evidence type="ECO:0000259" key="13">
    <source>
        <dbReference type="PROSITE" id="PS51233"/>
    </source>
</evidence>